<evidence type="ECO:0000313" key="1">
    <source>
        <dbReference type="EMBL" id="VAW87486.1"/>
    </source>
</evidence>
<protein>
    <recommendedName>
        <fullName evidence="2">Lipoprotein SmpA/OmlA domain-containing protein</fullName>
    </recommendedName>
</protein>
<dbReference type="AlphaFoldDB" id="A0A3B1A3K8"/>
<organism evidence="1">
    <name type="scientific">hydrothermal vent metagenome</name>
    <dbReference type="NCBI Taxonomy" id="652676"/>
    <lineage>
        <taxon>unclassified sequences</taxon>
        <taxon>metagenomes</taxon>
        <taxon>ecological metagenomes</taxon>
    </lineage>
</organism>
<proteinExistence type="predicted"/>
<dbReference type="EMBL" id="UOFO01000124">
    <property type="protein sequence ID" value="VAW87486.1"/>
    <property type="molecule type" value="Genomic_DNA"/>
</dbReference>
<accession>A0A3B1A3K8</accession>
<name>A0A3B1A3K8_9ZZZZ</name>
<evidence type="ECO:0008006" key="2">
    <source>
        <dbReference type="Google" id="ProtNLM"/>
    </source>
</evidence>
<sequence length="122" mass="13830">MGSTIERRHAYVLAHPKLLAKHKKAILNGQVKLGMSREEVIASLGPPTVAVDTNAFWAEREQWVYESHDKAEFYYFKFGQLHSWHTTPKVNKPAVVPASQSNQPFPPLAETYINTGFQVHSK</sequence>
<gene>
    <name evidence="1" type="ORF">MNBD_GAMMA16-2180</name>
</gene>
<reference evidence="1" key="1">
    <citation type="submission" date="2018-06" db="EMBL/GenBank/DDBJ databases">
        <authorList>
            <person name="Zhirakovskaya E."/>
        </authorList>
    </citation>
    <scope>NUCLEOTIDE SEQUENCE</scope>
</reference>